<dbReference type="GO" id="GO:0016491">
    <property type="term" value="F:oxidoreductase activity"/>
    <property type="evidence" value="ECO:0007669"/>
    <property type="project" value="TreeGrafter"/>
</dbReference>
<feature type="domain" description="ABM" evidence="1">
    <location>
        <begin position="8"/>
        <end position="97"/>
    </location>
</feature>
<dbReference type="Gene3D" id="3.30.70.100">
    <property type="match status" value="1"/>
</dbReference>
<dbReference type="SUPFAM" id="SSF54909">
    <property type="entry name" value="Dimeric alpha+beta barrel"/>
    <property type="match status" value="1"/>
</dbReference>
<keyword evidence="3" id="KW-1185">Reference proteome</keyword>
<evidence type="ECO:0000313" key="3">
    <source>
        <dbReference type="Proteomes" id="UP000267342"/>
    </source>
</evidence>
<gene>
    <name evidence="2" type="ORF">ZBT109_0011</name>
</gene>
<dbReference type="KEGG" id="zpl:ZBT109_0011"/>
<evidence type="ECO:0000259" key="1">
    <source>
        <dbReference type="PROSITE" id="PS51725"/>
    </source>
</evidence>
<protein>
    <submittedName>
        <fullName evidence="2">Uncharacterized conserved protein</fullName>
    </submittedName>
</protein>
<dbReference type="AlphaFoldDB" id="A0A348HB09"/>
<name>A0A348HB09_9GAMM</name>
<dbReference type="Pfam" id="PF03992">
    <property type="entry name" value="ABM"/>
    <property type="match status" value="1"/>
</dbReference>
<dbReference type="InterPro" id="IPR050744">
    <property type="entry name" value="AI-2_Isomerase_LsrG"/>
</dbReference>
<dbReference type="PROSITE" id="PS51725">
    <property type="entry name" value="ABM"/>
    <property type="match status" value="1"/>
</dbReference>
<dbReference type="PANTHER" id="PTHR33336">
    <property type="entry name" value="QUINOL MONOOXYGENASE YGIN-RELATED"/>
    <property type="match status" value="1"/>
</dbReference>
<dbReference type="GO" id="GO:0005829">
    <property type="term" value="C:cytosol"/>
    <property type="evidence" value="ECO:0007669"/>
    <property type="project" value="TreeGrafter"/>
</dbReference>
<dbReference type="Proteomes" id="UP000267342">
    <property type="component" value="Chromosome"/>
</dbReference>
<dbReference type="InterPro" id="IPR011008">
    <property type="entry name" value="Dimeric_a/b-barrel"/>
</dbReference>
<proteinExistence type="predicted"/>
<dbReference type="RefSeq" id="WP_027704360.1">
    <property type="nucleotide sequence ID" value="NZ_AP018933.1"/>
</dbReference>
<accession>A0A348HB09</accession>
<sequence length="102" mass="11558">MAHTAEALVIMAEFTLTPEGLHRFLDIARQDARDSVANEPGCQQFDVLINEDDPLQVTLHEVYDNQQAFEAHLAAPHFVPFRDETPALIASQKVRRFTRSAR</sequence>
<dbReference type="STRING" id="1123510.GCA_000620025_00103"/>
<dbReference type="OrthoDB" id="9812754at2"/>
<dbReference type="InterPro" id="IPR007138">
    <property type="entry name" value="ABM_dom"/>
</dbReference>
<dbReference type="EMBL" id="AP018933">
    <property type="protein sequence ID" value="BBG28811.1"/>
    <property type="molecule type" value="Genomic_DNA"/>
</dbReference>
<dbReference type="PANTHER" id="PTHR33336:SF1">
    <property type="entry name" value="(4S)-4-HYDROXY-5-PHOSPHONOOXYPENTANE-2,3-DIONE ISOMERASE"/>
    <property type="match status" value="1"/>
</dbReference>
<reference evidence="2 3" key="1">
    <citation type="submission" date="2018-09" db="EMBL/GenBank/DDBJ databases">
        <title>Zymobacter palmae IAM14233 (=T109) whole genome analysis.</title>
        <authorList>
            <person name="Yanase H."/>
        </authorList>
    </citation>
    <scope>NUCLEOTIDE SEQUENCE [LARGE SCALE GENOMIC DNA]</scope>
    <source>
        <strain evidence="2 3">IAM14233</strain>
    </source>
</reference>
<organism evidence="2 3">
    <name type="scientific">Zymobacter palmae</name>
    <dbReference type="NCBI Taxonomy" id="33074"/>
    <lineage>
        <taxon>Bacteria</taxon>
        <taxon>Pseudomonadati</taxon>
        <taxon>Pseudomonadota</taxon>
        <taxon>Gammaproteobacteria</taxon>
        <taxon>Oceanospirillales</taxon>
        <taxon>Halomonadaceae</taxon>
        <taxon>Zymobacter group</taxon>
        <taxon>Zymobacter</taxon>
    </lineage>
</organism>
<evidence type="ECO:0000313" key="2">
    <source>
        <dbReference type="EMBL" id="BBG28811.1"/>
    </source>
</evidence>